<evidence type="ECO:0000313" key="2">
    <source>
        <dbReference type="Proteomes" id="UP000310760"/>
    </source>
</evidence>
<dbReference type="AlphaFoldDB" id="A0A4S2FJM4"/>
<gene>
    <name evidence="1" type="ORF">E5339_14165</name>
</gene>
<proteinExistence type="predicted"/>
<sequence length="270" mass="31299">MRKLILSLSLLWAMGGMAHAQFTYGTTGMLNMPTADMQRDKTFMVGGGFLEKHATPARWTYDTFNYYLNVTIFPWLEVAYICTLHKAVENDPAYGTGFWVPSTYGRFVNQDRNFAVRLRLWKEGWWKLWTPQIVLGANDALNNSWTEGSKIEMSSARMNGFYSRYYLALTKHLPLKNIGRLGLHAAYVYNRRKDYPLNGPAIGINFRFTLPNYHFLTETLNRLTLMAEYDSHTINLGAEYSFWKDHINAVIQFNRCRYFSGGLVLKVHLK</sequence>
<comment type="caution">
    <text evidence="1">The sequence shown here is derived from an EMBL/GenBank/DDBJ whole genome shotgun (WGS) entry which is preliminary data.</text>
</comment>
<protein>
    <submittedName>
        <fullName evidence="1">Uncharacterized protein</fullName>
    </submittedName>
</protein>
<reference evidence="1 2" key="1">
    <citation type="submission" date="2019-04" db="EMBL/GenBank/DDBJ databases">
        <title>Microbes associate with the intestines of laboratory mice.</title>
        <authorList>
            <person name="Navarre W."/>
            <person name="Wong E."/>
            <person name="Huang K."/>
            <person name="Tropini C."/>
            <person name="Ng K."/>
            <person name="Yu B."/>
        </authorList>
    </citation>
    <scope>NUCLEOTIDE SEQUENCE [LARGE SCALE GENOMIC DNA]</scope>
    <source>
        <strain evidence="1 2">NM22_B1</strain>
    </source>
</reference>
<evidence type="ECO:0000313" key="1">
    <source>
        <dbReference type="EMBL" id="TGY69127.1"/>
    </source>
</evidence>
<dbReference type="Pfam" id="PF06082">
    <property type="entry name" value="YjbH"/>
    <property type="match status" value="1"/>
</dbReference>
<dbReference type="InterPro" id="IPR010344">
    <property type="entry name" value="YbjH"/>
</dbReference>
<name>A0A4S2FJM4_9BACT</name>
<accession>A0A4S2FJM4</accession>
<dbReference type="EMBL" id="SRYJ01000032">
    <property type="protein sequence ID" value="TGY69127.1"/>
    <property type="molecule type" value="Genomic_DNA"/>
</dbReference>
<dbReference type="Proteomes" id="UP000310760">
    <property type="component" value="Unassembled WGS sequence"/>
</dbReference>
<dbReference type="RefSeq" id="WP_025018235.1">
    <property type="nucleotide sequence ID" value="NZ_CAJUNV010000018.1"/>
</dbReference>
<organism evidence="1 2">
    <name type="scientific">Phocaeicola sartorii</name>
    <dbReference type="NCBI Taxonomy" id="671267"/>
    <lineage>
        <taxon>Bacteria</taxon>
        <taxon>Pseudomonadati</taxon>
        <taxon>Bacteroidota</taxon>
        <taxon>Bacteroidia</taxon>
        <taxon>Bacteroidales</taxon>
        <taxon>Bacteroidaceae</taxon>
        <taxon>Phocaeicola</taxon>
    </lineage>
</organism>